<dbReference type="InterPro" id="IPR022761">
    <property type="entry name" value="Fumarate_lyase_N"/>
</dbReference>
<dbReference type="GO" id="GO:0008797">
    <property type="term" value="F:aspartate ammonia-lyase activity"/>
    <property type="evidence" value="ECO:0007669"/>
    <property type="project" value="UniProtKB-EC"/>
</dbReference>
<dbReference type="Gene3D" id="1.10.40.30">
    <property type="entry name" value="Fumarase/aspartase (C-terminal domain)"/>
    <property type="match status" value="1"/>
</dbReference>
<dbReference type="Gene3D" id="1.20.200.10">
    <property type="entry name" value="Fumarase/aspartase (Central domain)"/>
    <property type="match status" value="1"/>
</dbReference>
<dbReference type="GO" id="GO:0005829">
    <property type="term" value="C:cytosol"/>
    <property type="evidence" value="ECO:0007669"/>
    <property type="project" value="TreeGrafter"/>
</dbReference>
<dbReference type="Pfam" id="PF10415">
    <property type="entry name" value="FumaraseC_C"/>
    <property type="match status" value="1"/>
</dbReference>
<dbReference type="FunFam" id="1.20.200.10:FF:000001">
    <property type="entry name" value="Fumarate hydratase, mitochondrial"/>
    <property type="match status" value="1"/>
</dbReference>
<dbReference type="InterPro" id="IPR008948">
    <property type="entry name" value="L-Aspartase-like"/>
</dbReference>
<dbReference type="CDD" id="cd01357">
    <property type="entry name" value="Aspartase"/>
    <property type="match status" value="1"/>
</dbReference>
<dbReference type="NCBIfam" id="NF008909">
    <property type="entry name" value="PRK12273.1"/>
    <property type="match status" value="1"/>
</dbReference>
<keyword evidence="5" id="KW-1185">Reference proteome</keyword>
<dbReference type="GO" id="GO:0006099">
    <property type="term" value="P:tricarboxylic acid cycle"/>
    <property type="evidence" value="ECO:0007669"/>
    <property type="project" value="InterPro"/>
</dbReference>
<dbReference type="InterPro" id="IPR024083">
    <property type="entry name" value="Fumarase/histidase_N"/>
</dbReference>
<dbReference type="Pfam" id="PF00206">
    <property type="entry name" value="Lyase_1"/>
    <property type="match status" value="1"/>
</dbReference>
<dbReference type="InterPro" id="IPR000362">
    <property type="entry name" value="Fumarate_lyase_fam"/>
</dbReference>
<dbReference type="PANTHER" id="PTHR42696:SF2">
    <property type="entry name" value="ASPARTATE AMMONIA-LYASE"/>
    <property type="match status" value="1"/>
</dbReference>
<evidence type="ECO:0000313" key="4">
    <source>
        <dbReference type="EMBL" id="MBB6354031.1"/>
    </source>
</evidence>
<dbReference type="EC" id="4.3.1.1" evidence="4"/>
<evidence type="ECO:0000256" key="1">
    <source>
        <dbReference type="ARBA" id="ARBA00023239"/>
    </source>
</evidence>
<name>A0A7X0KKJ2_9HYPH</name>
<dbReference type="InterPro" id="IPR018951">
    <property type="entry name" value="Fumarase_C_C"/>
</dbReference>
<feature type="domain" description="Fumarate lyase N-terminal" evidence="2">
    <location>
        <begin position="19"/>
        <end position="350"/>
    </location>
</feature>
<dbReference type="RefSeq" id="WP_055973721.1">
    <property type="nucleotide sequence ID" value="NZ_BAABEG010000001.1"/>
</dbReference>
<evidence type="ECO:0000259" key="3">
    <source>
        <dbReference type="Pfam" id="PF10415"/>
    </source>
</evidence>
<dbReference type="InterPro" id="IPR020557">
    <property type="entry name" value="Fumarate_lyase_CS"/>
</dbReference>
<dbReference type="GO" id="GO:0006531">
    <property type="term" value="P:aspartate metabolic process"/>
    <property type="evidence" value="ECO:0007669"/>
    <property type="project" value="TreeGrafter"/>
</dbReference>
<dbReference type="AlphaFoldDB" id="A0A7X0KKJ2"/>
<dbReference type="PROSITE" id="PS00163">
    <property type="entry name" value="FUMARATE_LYASES"/>
    <property type="match status" value="1"/>
</dbReference>
<dbReference type="FunFam" id="1.10.275.10:FF:000001">
    <property type="entry name" value="Fumarate hydratase, mitochondrial"/>
    <property type="match status" value="1"/>
</dbReference>
<evidence type="ECO:0000259" key="2">
    <source>
        <dbReference type="Pfam" id="PF00206"/>
    </source>
</evidence>
<comment type="caution">
    <text evidence="4">The sequence shown here is derived from an EMBL/GenBank/DDBJ whole genome shotgun (WGS) entry which is preliminary data.</text>
</comment>
<dbReference type="EMBL" id="JACHOU010000003">
    <property type="protein sequence ID" value="MBB6354031.1"/>
    <property type="molecule type" value="Genomic_DNA"/>
</dbReference>
<reference evidence="4 5" key="1">
    <citation type="submission" date="2020-08" db="EMBL/GenBank/DDBJ databases">
        <title>Genomic Encyclopedia of Type Strains, Phase IV (KMG-IV): sequencing the most valuable type-strain genomes for metagenomic binning, comparative biology and taxonomic classification.</title>
        <authorList>
            <person name="Goeker M."/>
        </authorList>
    </citation>
    <scope>NUCLEOTIDE SEQUENCE [LARGE SCALE GENOMIC DNA]</scope>
    <source>
        <strain evidence="4 5">DSM 7051</strain>
    </source>
</reference>
<protein>
    <submittedName>
        <fullName evidence="4">Aspartate ammonia-lyase</fullName>
        <ecNumber evidence="4">4.3.1.1</ecNumber>
    </submittedName>
</protein>
<proteinExistence type="predicted"/>
<dbReference type="Gene3D" id="1.10.275.10">
    <property type="entry name" value="Fumarase/aspartase (N-terminal domain)"/>
    <property type="match status" value="1"/>
</dbReference>
<dbReference type="PANTHER" id="PTHR42696">
    <property type="entry name" value="ASPARTATE AMMONIA-LYASE"/>
    <property type="match status" value="1"/>
</dbReference>
<keyword evidence="1 4" id="KW-0456">Lyase</keyword>
<feature type="domain" description="Fumarase C C-terminal" evidence="3">
    <location>
        <begin position="416"/>
        <end position="467"/>
    </location>
</feature>
<evidence type="ECO:0000313" key="5">
    <source>
        <dbReference type="Proteomes" id="UP000536262"/>
    </source>
</evidence>
<dbReference type="SUPFAM" id="SSF48557">
    <property type="entry name" value="L-aspartase-like"/>
    <property type="match status" value="1"/>
</dbReference>
<accession>A0A7X0KKJ2</accession>
<dbReference type="InterPro" id="IPR051546">
    <property type="entry name" value="Aspartate_Ammonia-Lyase"/>
</dbReference>
<gene>
    <name evidence="4" type="ORF">GGR00_001805</name>
</gene>
<dbReference type="Proteomes" id="UP000536262">
    <property type="component" value="Unassembled WGS sequence"/>
</dbReference>
<sequence>MTGHEDNRSRTRRERDSLGERDVPIDAYFGIQTLRAVENFSLSDIALSHFPTLVRALAMVKKAAAISNHVARQLPEPKFGAIVRACDDVIDGQLMNPFVVDVFQGGAGTSSNMNANEVIANRALEHLGRPKGEYETIHPNDDVNMSQSTNDVYPTAVRLALVLSCSDLQTALAKLISAFEVKGREFSTTVKIGRTQLQDAVPITLGQEFEAFAATLREDTARLEEVASFFQEVNLGGTAVGTRINASRAYAERAIVELSKISGLELKAASNLLEASWDTGAFVTFSGILRRIAVKLSKIANDLRLLSSGPRSGLGEIRLPAVQPGSSIMPGKVNPVIPESVNQVCYQVIGNDLAVTMAAEGGQLQLNAFEPLIVYNLLTSMRLLGRAMTNLAERCVAGIEADVERCRAGAQGSISLATALVPVVGYAKAADIAKQALASGRTVKEVAVSLGLDAVALDVLLDPLSMAVPHEIPSEGLINANAG</sequence>
<dbReference type="PRINTS" id="PR00149">
    <property type="entry name" value="FUMRATELYASE"/>
</dbReference>
<organism evidence="4 5">
    <name type="scientific">Aminobacter aganoensis</name>
    <dbReference type="NCBI Taxonomy" id="83264"/>
    <lineage>
        <taxon>Bacteria</taxon>
        <taxon>Pseudomonadati</taxon>
        <taxon>Pseudomonadota</taxon>
        <taxon>Alphaproteobacteria</taxon>
        <taxon>Hyphomicrobiales</taxon>
        <taxon>Phyllobacteriaceae</taxon>
        <taxon>Aminobacter</taxon>
    </lineage>
</organism>